<evidence type="ECO:0000313" key="2">
    <source>
        <dbReference type="Proteomes" id="UP000271783"/>
    </source>
</evidence>
<proteinExistence type="predicted"/>
<keyword evidence="2" id="KW-1185">Reference proteome</keyword>
<evidence type="ECO:0000313" key="1">
    <source>
        <dbReference type="EMBL" id="RPF51489.1"/>
    </source>
</evidence>
<organism evidence="1 2">
    <name type="scientific">Methanobrevibacter gottschalkii DSM 11977</name>
    <dbReference type="NCBI Taxonomy" id="1122229"/>
    <lineage>
        <taxon>Archaea</taxon>
        <taxon>Methanobacteriati</taxon>
        <taxon>Methanobacteriota</taxon>
        <taxon>Methanomada group</taxon>
        <taxon>Methanobacteria</taxon>
        <taxon>Methanobacteriales</taxon>
        <taxon>Methanobacteriaceae</taxon>
        <taxon>Methanobrevibacter</taxon>
    </lineage>
</organism>
<dbReference type="AlphaFoldDB" id="A0A3N5B332"/>
<reference evidence="1 2" key="1">
    <citation type="submission" date="2018-11" db="EMBL/GenBank/DDBJ databases">
        <title>Genomic Encyclopedia of Type Strains, Phase IV (KMG-IV): sequencing the most valuable type-strain genomes for metagenomic binning, comparative biology and taxonomic classification.</title>
        <authorList>
            <person name="Goeker M."/>
        </authorList>
    </citation>
    <scope>NUCLEOTIDE SEQUENCE [LARGE SCALE GENOMIC DNA]</scope>
    <source>
        <strain evidence="1 2">DSM 11977</strain>
    </source>
</reference>
<protein>
    <submittedName>
        <fullName evidence="1">Uncharacterized protein</fullName>
    </submittedName>
</protein>
<name>A0A3N5B332_9EURY</name>
<sequence length="226" mass="26212">MSEGSSAIQIKKAIGNVYKPDYEFTYFKNIISAFYLQGTDPEVVEKILTELYNQLPSHEKTLDEIIKLFEDIYLGDENPNSGIKGIERFISDKYDKKTSILVGRELNRAIIPYDTNKIYKLQTGSNKYIVMDYRNNEVTTQTIEWKKGNEVADYTRVLFCYPMRITIHDNPISEAGITFSIEWRTTDGGHFHTKDMNIVEIEHYLIEHGYVLSRYQSKDVVPGLIQ</sequence>
<dbReference type="RefSeq" id="WP_069574442.1">
    <property type="nucleotide sequence ID" value="NZ_RKRG01000002.1"/>
</dbReference>
<comment type="caution">
    <text evidence="1">The sequence shown here is derived from an EMBL/GenBank/DDBJ whole genome shotgun (WGS) entry which is preliminary data.</text>
</comment>
<dbReference type="Proteomes" id="UP000271783">
    <property type="component" value="Unassembled WGS sequence"/>
</dbReference>
<accession>A0A3N5B332</accession>
<gene>
    <name evidence="1" type="ORF">EDC42_0816</name>
</gene>
<dbReference type="EMBL" id="RKRG01000002">
    <property type="protein sequence ID" value="RPF51489.1"/>
    <property type="molecule type" value="Genomic_DNA"/>
</dbReference>